<feature type="domain" description="FAD-binding PCMH-type" evidence="4">
    <location>
        <begin position="46"/>
        <end position="264"/>
    </location>
</feature>
<evidence type="ECO:0000259" key="4">
    <source>
        <dbReference type="PROSITE" id="PS51387"/>
    </source>
</evidence>
<dbReference type="InterPro" id="IPR016169">
    <property type="entry name" value="FAD-bd_PCMH_sub2"/>
</dbReference>
<gene>
    <name evidence="5" type="ORF">EHUX00137_LOCUS21928</name>
</gene>
<dbReference type="GO" id="GO:0016899">
    <property type="term" value="F:oxidoreductase activity, acting on the CH-OH group of donors, oxygen as acceptor"/>
    <property type="evidence" value="ECO:0007669"/>
    <property type="project" value="InterPro"/>
</dbReference>
<dbReference type="PROSITE" id="PS51387">
    <property type="entry name" value="FAD_PCMH"/>
    <property type="match status" value="1"/>
</dbReference>
<keyword evidence="2" id="KW-1133">Transmembrane helix</keyword>
<feature type="region of interest" description="Disordered" evidence="1">
    <location>
        <begin position="884"/>
        <end position="906"/>
    </location>
</feature>
<feature type="chain" id="PRO_5031252375" description="FAD-binding PCMH-type domain-containing protein" evidence="3">
    <location>
        <begin position="23"/>
        <end position="906"/>
    </location>
</feature>
<dbReference type="SUPFAM" id="SSF56176">
    <property type="entry name" value="FAD-binding/transporter-associated domain-like"/>
    <property type="match status" value="1"/>
</dbReference>
<feature type="transmembrane region" description="Helical" evidence="2">
    <location>
        <begin position="829"/>
        <end position="851"/>
    </location>
</feature>
<evidence type="ECO:0000313" key="5">
    <source>
        <dbReference type="EMBL" id="CAE0556644.1"/>
    </source>
</evidence>
<feature type="region of interest" description="Disordered" evidence="1">
    <location>
        <begin position="754"/>
        <end position="802"/>
    </location>
</feature>
<proteinExistence type="predicted"/>
<reference evidence="5" key="1">
    <citation type="submission" date="2021-01" db="EMBL/GenBank/DDBJ databases">
        <authorList>
            <person name="Corre E."/>
            <person name="Pelletier E."/>
            <person name="Niang G."/>
            <person name="Scheremetjew M."/>
            <person name="Finn R."/>
            <person name="Kale V."/>
            <person name="Holt S."/>
            <person name="Cochrane G."/>
            <person name="Meng A."/>
            <person name="Brown T."/>
            <person name="Cohen L."/>
        </authorList>
    </citation>
    <scope>NUCLEOTIDE SEQUENCE</scope>
    <source>
        <strain evidence="5">379</strain>
    </source>
</reference>
<keyword evidence="2" id="KW-0812">Transmembrane</keyword>
<feature type="signal peptide" evidence="3">
    <location>
        <begin position="1"/>
        <end position="22"/>
    </location>
</feature>
<keyword evidence="2" id="KW-0472">Membrane</keyword>
<dbReference type="AlphaFoldDB" id="A0A7S3SKC3"/>
<sequence>MPAAWARPRHALLCALIGSAAALESRGPKARNYFDTVGAVNFQGSHACKTTPTIMAPKNEEELRDIVQAASSVKAVGAGMSFSATYSSCADAGGVNIITAGLCEKIEHTAAHPFYLAPGEGSHTALTTDIVLRGKVHDNPTVEVRACVTVQALLEYLAAYSPARLSDRPWQEHDLGTHFGYSPGDPAIHYAGVTVGGAISSASHGTSILEGGWPNKVLKVRVMLPNGEIVTASKTERPNLYNSVRAGSTRLGILLSVTLAINEQLAYHEENRQYDVSAYLALTRKTIVAIDAMEEIRGRYSGVPLKEIPETAMEHVLNHFRAYDTMEHHHATLHVRKGDGRDEKFVMNILIPVGTVKNPIRWDERHVPEHKEEDMARADWTAYLDGTHYGFDGWENGDAAKGWGDTLREGKWHGDHLWKSLANNPGDPELLWYADQTSQCLQHTSASADVPQLPHYLVEKHDDRISRPTPPYLKHTTMSKGQYFQGEAGCYEWREYGIPYWLAEKCLQTFIPQMREMVDGPGQDTWGRRDWRVTFRWTGVDEGAWLSPNARHPRMWIGFALPPDQEEVAGVHEVLRGWSCQGVESWGSHGWEHEVDRSDPLGGGQNNTIEQLGPDWCRFGCVAQHHDPHGKFAGGDDAQKLWTFSAYNYNLRRIVSGQSFYDACCDDDGTGDASFSTNRCMCAADIPEDSDKANLACYAVHTNKLGRHCGHGSNGAQSMSVMGNGRYPDWALSAGCNWDEIAASIGGDFADMGCTAASPPPSPLPPTPKPPPKPPSPPKPASPPPTPYPPPPPRPPPQRPDQEAIAALVAKAAEEAAALAQGESAGTPAGVIVLLILLFILVEAACLWKLYKYYANPKRAIPVESGAIPRSEDPVHMTDCHHPPEINVELKDSNDPEDGRPTRVVG</sequence>
<organism evidence="5">
    <name type="scientific">Emiliania huxleyi</name>
    <name type="common">Coccolithophore</name>
    <name type="synonym">Pontosphaera huxleyi</name>
    <dbReference type="NCBI Taxonomy" id="2903"/>
    <lineage>
        <taxon>Eukaryota</taxon>
        <taxon>Haptista</taxon>
        <taxon>Haptophyta</taxon>
        <taxon>Prymnesiophyceae</taxon>
        <taxon>Isochrysidales</taxon>
        <taxon>Noelaerhabdaceae</taxon>
        <taxon>Emiliania</taxon>
    </lineage>
</organism>
<protein>
    <recommendedName>
        <fullName evidence="4">FAD-binding PCMH-type domain-containing protein</fullName>
    </recommendedName>
</protein>
<dbReference type="PANTHER" id="PTHR43762">
    <property type="entry name" value="L-GULONOLACTONE OXIDASE"/>
    <property type="match status" value="1"/>
</dbReference>
<keyword evidence="3" id="KW-0732">Signal</keyword>
<evidence type="ECO:0000256" key="2">
    <source>
        <dbReference type="SAM" id="Phobius"/>
    </source>
</evidence>
<dbReference type="Gene3D" id="3.30.43.10">
    <property type="entry name" value="Uridine Diphospho-n-acetylenolpyruvylglucosamine Reductase, domain 2"/>
    <property type="match status" value="1"/>
</dbReference>
<name>A0A7S3SKC3_EMIHU</name>
<dbReference type="EMBL" id="HBIR01028392">
    <property type="protein sequence ID" value="CAE0556644.1"/>
    <property type="molecule type" value="Transcribed_RNA"/>
</dbReference>
<feature type="compositionally biased region" description="Pro residues" evidence="1">
    <location>
        <begin position="758"/>
        <end position="799"/>
    </location>
</feature>
<evidence type="ECO:0000256" key="3">
    <source>
        <dbReference type="SAM" id="SignalP"/>
    </source>
</evidence>
<dbReference type="InterPro" id="IPR010031">
    <property type="entry name" value="FAD_lactone_oxidase-like"/>
</dbReference>
<accession>A0A7S3SKC3</accession>
<dbReference type="InterPro" id="IPR016166">
    <property type="entry name" value="FAD-bd_PCMH"/>
</dbReference>
<dbReference type="GO" id="GO:0071949">
    <property type="term" value="F:FAD binding"/>
    <property type="evidence" value="ECO:0007669"/>
    <property type="project" value="InterPro"/>
</dbReference>
<dbReference type="InterPro" id="IPR036318">
    <property type="entry name" value="FAD-bd_PCMH-like_sf"/>
</dbReference>
<dbReference type="Gene3D" id="3.30.465.10">
    <property type="match status" value="1"/>
</dbReference>
<dbReference type="InterPro" id="IPR016167">
    <property type="entry name" value="FAD-bd_PCMH_sub1"/>
</dbReference>
<evidence type="ECO:0000256" key="1">
    <source>
        <dbReference type="SAM" id="MobiDB-lite"/>
    </source>
</evidence>
<dbReference type="PANTHER" id="PTHR43762:SF1">
    <property type="entry name" value="D-ARABINONO-1,4-LACTONE OXIDASE"/>
    <property type="match status" value="1"/>
</dbReference>